<dbReference type="Proteomes" id="UP001558632">
    <property type="component" value="Unassembled WGS sequence"/>
</dbReference>
<evidence type="ECO:0000313" key="1">
    <source>
        <dbReference type="EMBL" id="KAL1233616.1"/>
    </source>
</evidence>
<evidence type="ECO:0000313" key="2">
    <source>
        <dbReference type="Proteomes" id="UP001558632"/>
    </source>
</evidence>
<reference evidence="1 2" key="1">
    <citation type="submission" date="2024-07" db="EMBL/GenBank/DDBJ databases">
        <title>Enhanced genomic and transcriptomic resources for Trichinella pseudospiralis and T. spiralis underpin the discovery of pronounced molecular differences between stages and species.</title>
        <authorList>
            <person name="Pasi K.K."/>
            <person name="La Rosa G."/>
            <person name="Gomez-Morales M.A."/>
            <person name="Tosini F."/>
            <person name="Sumanam S."/>
            <person name="Young N.D."/>
            <person name="Chang B.C."/>
            <person name="Robin G.B."/>
        </authorList>
    </citation>
    <scope>NUCLEOTIDE SEQUENCE [LARGE SCALE GENOMIC DNA]</scope>
    <source>
        <strain evidence="1">ISS534</strain>
    </source>
</reference>
<sequence length="82" mass="9789">MFQNRKISSNYTTTIRTLKKNYRIKTIIHTVELESTLSRTLRCLATQLQRHRWKSRVLFVLNHYSEQCPAKNTSVQFFSIVN</sequence>
<accession>A0ABR3KAE5</accession>
<name>A0ABR3KAE5_TRISP</name>
<gene>
    <name evidence="1" type="ORF">TSPI_08760</name>
</gene>
<proteinExistence type="predicted"/>
<comment type="caution">
    <text evidence="1">The sequence shown here is derived from an EMBL/GenBank/DDBJ whole genome shotgun (WGS) entry which is preliminary data.</text>
</comment>
<keyword evidence="2" id="KW-1185">Reference proteome</keyword>
<protein>
    <submittedName>
        <fullName evidence="1">Nif-specific regulatory protein</fullName>
    </submittedName>
</protein>
<dbReference type="EMBL" id="JBEUSY010000432">
    <property type="protein sequence ID" value="KAL1233616.1"/>
    <property type="molecule type" value="Genomic_DNA"/>
</dbReference>
<organism evidence="1 2">
    <name type="scientific">Trichinella spiralis</name>
    <name type="common">Trichina worm</name>
    <dbReference type="NCBI Taxonomy" id="6334"/>
    <lineage>
        <taxon>Eukaryota</taxon>
        <taxon>Metazoa</taxon>
        <taxon>Ecdysozoa</taxon>
        <taxon>Nematoda</taxon>
        <taxon>Enoplea</taxon>
        <taxon>Dorylaimia</taxon>
        <taxon>Trichinellida</taxon>
        <taxon>Trichinellidae</taxon>
        <taxon>Trichinella</taxon>
    </lineage>
</organism>